<dbReference type="GeneID" id="106664231"/>
<reference evidence="2" key="1">
    <citation type="submission" date="2022-01" db="UniProtKB">
        <authorList>
            <consortium name="EnsemblMetazoa"/>
        </authorList>
    </citation>
    <scope>IDENTIFICATION</scope>
</reference>
<dbReference type="RefSeq" id="XP_024085029.1">
    <property type="nucleotide sequence ID" value="XM_024229261.1"/>
</dbReference>
<organism evidence="2 3">
    <name type="scientific">Cimex lectularius</name>
    <name type="common">Bed bug</name>
    <name type="synonym">Acanthia lectularia</name>
    <dbReference type="NCBI Taxonomy" id="79782"/>
    <lineage>
        <taxon>Eukaryota</taxon>
        <taxon>Metazoa</taxon>
        <taxon>Ecdysozoa</taxon>
        <taxon>Arthropoda</taxon>
        <taxon>Hexapoda</taxon>
        <taxon>Insecta</taxon>
        <taxon>Pterygota</taxon>
        <taxon>Neoptera</taxon>
        <taxon>Paraneoptera</taxon>
        <taxon>Hemiptera</taxon>
        <taxon>Heteroptera</taxon>
        <taxon>Panheteroptera</taxon>
        <taxon>Cimicomorpha</taxon>
        <taxon>Cimicidae</taxon>
        <taxon>Cimex</taxon>
    </lineage>
</organism>
<evidence type="ECO:0000313" key="3">
    <source>
        <dbReference type="Proteomes" id="UP000494040"/>
    </source>
</evidence>
<accession>A0A8I6SUX1</accession>
<dbReference type="EnsemblMetazoa" id="XM_024229261.1">
    <property type="protein sequence ID" value="XP_024085029.1"/>
    <property type="gene ID" value="LOC106664231"/>
</dbReference>
<keyword evidence="3" id="KW-1185">Reference proteome</keyword>
<name>A0A8I6SUX1_CIMLE</name>
<protein>
    <submittedName>
        <fullName evidence="2">Uncharacterized protein</fullName>
    </submittedName>
</protein>
<evidence type="ECO:0000313" key="2">
    <source>
        <dbReference type="EnsemblMetazoa" id="XP_024085029.1"/>
    </source>
</evidence>
<dbReference type="Proteomes" id="UP000494040">
    <property type="component" value="Unassembled WGS sequence"/>
</dbReference>
<feature type="transmembrane region" description="Helical" evidence="1">
    <location>
        <begin position="270"/>
        <end position="292"/>
    </location>
</feature>
<keyword evidence="1" id="KW-1133">Transmembrane helix</keyword>
<dbReference type="KEGG" id="clec:106664231"/>
<sequence>MVQDHFFSEGELHLSFRSVSLCTPVSQDESLHGDYSDFYRLSIRRYDDGGILFSTRRTHSLVQFDDSDANCCFRPEEGKPIFDNSQNKCLVLTKLFYTAFQCRCNYSVEIPNCPYECEQFDCLEKSSLYCFRIFPKTTDFSALLIEDKKDQKALTTQIGCEDLVETYGLTGSGNDIFVECWTERIGQNDTFTCQLPPKNYRHQPKSSMNDTGSVSSSKINMNFTLVPQDKGVYKGICGLCFCDEVEQNRSVFRLCPCDVDLKNEPETKHLMLYVLVTTGIIFIVLLIICGTYKLVSKKTGKFQPVSKIETVQM</sequence>
<keyword evidence="1" id="KW-0472">Membrane</keyword>
<evidence type="ECO:0000256" key="1">
    <source>
        <dbReference type="SAM" id="Phobius"/>
    </source>
</evidence>
<keyword evidence="1" id="KW-0812">Transmembrane</keyword>
<dbReference type="AlphaFoldDB" id="A0A8I6SUX1"/>
<proteinExistence type="predicted"/>